<organism evidence="2 3">
    <name type="scientific">Streptomyces kunmingensis</name>
    <dbReference type="NCBI Taxonomy" id="68225"/>
    <lineage>
        <taxon>Bacteria</taxon>
        <taxon>Bacillati</taxon>
        <taxon>Actinomycetota</taxon>
        <taxon>Actinomycetes</taxon>
        <taxon>Kitasatosporales</taxon>
        <taxon>Streptomycetaceae</taxon>
        <taxon>Streptomyces</taxon>
    </lineage>
</organism>
<accession>A0ABU6CMG0</accession>
<comment type="caution">
    <text evidence="2">The sequence shown here is derived from an EMBL/GenBank/DDBJ whole genome shotgun (WGS) entry which is preliminary data.</text>
</comment>
<feature type="region of interest" description="Disordered" evidence="1">
    <location>
        <begin position="394"/>
        <end position="413"/>
    </location>
</feature>
<protein>
    <submittedName>
        <fullName evidence="2">TIGR02677 family protein</fullName>
    </submittedName>
</protein>
<sequence length="523" mass="58150">MLQRDDSGIAESFDLDSLTVGDRLRLFNFTQRDNHVAYLWVLRAMNVLRAVHQVQVHTDDVAKALSELAAAHDEVPSATDLNLRAMLDNLAAEDEQVLYKVEDATRCGNLAAYRNRQSVYQFTEIGYRVYCAVEEVIGSRVQDANLSRLVFADILADFKALATANRQGDQDEVYRKLTRLDSVLEDMTQRAARFYLTLNDVVRTTDISPETFLRYKHALLAHMSEFTAELERYAPRLAEAVHEVEDTGVETLLERAAAADERPMMRPAVRLEDWRRRWMGLRQWFLADGAGGSRADQLQGATRTAISGVIALLRQVTESRRGGVSRTTQLRHLAAWAAAAPDEQAANALVAAAFDLRSVRHLSGAHDDDDQISPRSTWWEAPGVEISISLFKHGKRPAQGGPQPVRKSRGAHARLREAQLAERAAERSAAETLLEHGPHDRVLNQAETRAVLKLLTRALEARTVVAGRLRSGTGSSDVLTLRLVPSERGSRVRTETGTLHLPGFALEIKPHGAMRRRLGSGAP</sequence>
<dbReference type="Pfam" id="PF09660">
    <property type="entry name" value="DUF2397"/>
    <property type="match status" value="1"/>
</dbReference>
<evidence type="ECO:0000313" key="3">
    <source>
        <dbReference type="Proteomes" id="UP001352223"/>
    </source>
</evidence>
<dbReference type="NCBIfam" id="TIGR02677">
    <property type="entry name" value="TIGR02677 family protein"/>
    <property type="match status" value="1"/>
</dbReference>
<keyword evidence="3" id="KW-1185">Reference proteome</keyword>
<evidence type="ECO:0000256" key="1">
    <source>
        <dbReference type="SAM" id="MobiDB-lite"/>
    </source>
</evidence>
<dbReference type="Proteomes" id="UP001352223">
    <property type="component" value="Unassembled WGS sequence"/>
</dbReference>
<reference evidence="2 3" key="1">
    <citation type="submission" date="2022-10" db="EMBL/GenBank/DDBJ databases">
        <authorList>
            <person name="Xie J."/>
            <person name="Shen N."/>
        </authorList>
    </citation>
    <scope>NUCLEOTIDE SEQUENCE [LARGE SCALE GENOMIC DNA]</scope>
    <source>
        <strain evidence="2 3">DSM 41681</strain>
    </source>
</reference>
<name>A0ABU6CMG0_9ACTN</name>
<proteinExistence type="predicted"/>
<gene>
    <name evidence="2" type="ORF">OKJ48_35040</name>
</gene>
<dbReference type="EMBL" id="JAOZYB010000329">
    <property type="protein sequence ID" value="MEB3965406.1"/>
    <property type="molecule type" value="Genomic_DNA"/>
</dbReference>
<evidence type="ECO:0000313" key="2">
    <source>
        <dbReference type="EMBL" id="MEB3965406.1"/>
    </source>
</evidence>
<dbReference type="RefSeq" id="WP_324773662.1">
    <property type="nucleotide sequence ID" value="NZ_BAAATS010000027.1"/>
</dbReference>
<dbReference type="InterPro" id="IPR013493">
    <property type="entry name" value="CHP02677"/>
</dbReference>